<dbReference type="InterPro" id="IPR036388">
    <property type="entry name" value="WH-like_DNA-bd_sf"/>
</dbReference>
<dbReference type="AlphaFoldDB" id="A0A6M0H6L6"/>
<reference evidence="4 5" key="1">
    <citation type="submission" date="2020-02" db="EMBL/GenBank/DDBJ databases">
        <title>Genome assembly of a novel Clostridium senegalense strain.</title>
        <authorList>
            <person name="Gupta T.B."/>
            <person name="Jauregui R."/>
            <person name="Maclean P."/>
            <person name="Nawarathana A."/>
            <person name="Brightwell G."/>
        </authorList>
    </citation>
    <scope>NUCLEOTIDE SEQUENCE [LARGE SCALE GENOMIC DNA]</scope>
    <source>
        <strain evidence="4 5">AGRFS4</strain>
    </source>
</reference>
<sequence>MRINRLVEIIIILLNKKVVTAKELAEKLDVSTRTIYRDIEELSLSGIPIYASKGTGGGISLIEEYTINKAMLSQKDKESLMLALSTLKATEIPNIDKVLNKLGAIFKNMDVNDWVAVDFSNWGNKLNSDYNFEDIKGSILEKKIIEFRYINSTGVSSIRKVHPYKLIFKSKEWYLWGFSIEKNDFRIFKLSRIKNFKIKDDTFIRKEVDLNLSREMNFKVINLKLRFSKEVLYKIYDFYDENSIIKNQDETYDVTVSYPEGEWVYDHILSYGNNVTVLEPKFVRDEIIRRLKKTLMNYNF</sequence>
<dbReference type="Pfam" id="PF08279">
    <property type="entry name" value="HTH_11"/>
    <property type="match status" value="1"/>
</dbReference>
<dbReference type="RefSeq" id="WP_199870816.1">
    <property type="nucleotide sequence ID" value="NZ_JAAGPU010000042.1"/>
</dbReference>
<dbReference type="InterPro" id="IPR026881">
    <property type="entry name" value="WYL_dom"/>
</dbReference>
<evidence type="ECO:0000313" key="4">
    <source>
        <dbReference type="EMBL" id="NEU06370.1"/>
    </source>
</evidence>
<name>A0A6M0H6L6_9CLOT</name>
<dbReference type="Gene3D" id="1.10.10.10">
    <property type="entry name" value="Winged helix-like DNA-binding domain superfamily/Winged helix DNA-binding domain"/>
    <property type="match status" value="1"/>
</dbReference>
<evidence type="ECO:0000313" key="5">
    <source>
        <dbReference type="Proteomes" id="UP000481872"/>
    </source>
</evidence>
<keyword evidence="1" id="KW-0805">Transcription regulation</keyword>
<dbReference type="GO" id="GO:0003700">
    <property type="term" value="F:DNA-binding transcription factor activity"/>
    <property type="evidence" value="ECO:0007669"/>
    <property type="project" value="InterPro"/>
</dbReference>
<keyword evidence="2" id="KW-0804">Transcription</keyword>
<dbReference type="InterPro" id="IPR001034">
    <property type="entry name" value="DeoR_HTH"/>
</dbReference>
<proteinExistence type="predicted"/>
<dbReference type="PROSITE" id="PS52050">
    <property type="entry name" value="WYL"/>
    <property type="match status" value="1"/>
</dbReference>
<dbReference type="Pfam" id="PF25583">
    <property type="entry name" value="WCX"/>
    <property type="match status" value="1"/>
</dbReference>
<protein>
    <submittedName>
        <fullName evidence="4">YafY family transcriptional regulator</fullName>
    </submittedName>
</protein>
<evidence type="ECO:0000259" key="3">
    <source>
        <dbReference type="PROSITE" id="PS51000"/>
    </source>
</evidence>
<dbReference type="InterPro" id="IPR036390">
    <property type="entry name" value="WH_DNA-bd_sf"/>
</dbReference>
<feature type="domain" description="HTH deoR-type" evidence="3">
    <location>
        <begin position="2"/>
        <end position="60"/>
    </location>
</feature>
<evidence type="ECO:0000256" key="1">
    <source>
        <dbReference type="ARBA" id="ARBA00023015"/>
    </source>
</evidence>
<dbReference type="InterPro" id="IPR057727">
    <property type="entry name" value="WCX_dom"/>
</dbReference>
<organism evidence="4 5">
    <name type="scientific">Clostridium senegalense</name>
    <dbReference type="NCBI Taxonomy" id="1465809"/>
    <lineage>
        <taxon>Bacteria</taxon>
        <taxon>Bacillati</taxon>
        <taxon>Bacillota</taxon>
        <taxon>Clostridia</taxon>
        <taxon>Eubacteriales</taxon>
        <taxon>Clostridiaceae</taxon>
        <taxon>Clostridium</taxon>
    </lineage>
</organism>
<dbReference type="Pfam" id="PF13280">
    <property type="entry name" value="WYL"/>
    <property type="match status" value="1"/>
</dbReference>
<dbReference type="InterPro" id="IPR028349">
    <property type="entry name" value="PafC-like"/>
</dbReference>
<dbReference type="Proteomes" id="UP000481872">
    <property type="component" value="Unassembled WGS sequence"/>
</dbReference>
<dbReference type="PROSITE" id="PS51000">
    <property type="entry name" value="HTH_DEOR_2"/>
    <property type="match status" value="1"/>
</dbReference>
<dbReference type="InterPro" id="IPR013196">
    <property type="entry name" value="HTH_11"/>
</dbReference>
<dbReference type="SMART" id="SM00420">
    <property type="entry name" value="HTH_DEOR"/>
    <property type="match status" value="1"/>
</dbReference>
<dbReference type="InterPro" id="IPR051534">
    <property type="entry name" value="CBASS_pafABC_assoc_protein"/>
</dbReference>
<dbReference type="PANTHER" id="PTHR34580:SF1">
    <property type="entry name" value="PROTEIN PAFC"/>
    <property type="match status" value="1"/>
</dbReference>
<dbReference type="EMBL" id="JAAGPU010000042">
    <property type="protein sequence ID" value="NEU06370.1"/>
    <property type="molecule type" value="Genomic_DNA"/>
</dbReference>
<dbReference type="SUPFAM" id="SSF46785">
    <property type="entry name" value="Winged helix' DNA-binding domain"/>
    <property type="match status" value="1"/>
</dbReference>
<comment type="caution">
    <text evidence="4">The sequence shown here is derived from an EMBL/GenBank/DDBJ whole genome shotgun (WGS) entry which is preliminary data.</text>
</comment>
<keyword evidence="5" id="KW-1185">Reference proteome</keyword>
<evidence type="ECO:0000256" key="2">
    <source>
        <dbReference type="ARBA" id="ARBA00023163"/>
    </source>
</evidence>
<gene>
    <name evidence="4" type="ORF">G3M99_16275</name>
</gene>
<dbReference type="PIRSF" id="PIRSF016838">
    <property type="entry name" value="PafC"/>
    <property type="match status" value="1"/>
</dbReference>
<dbReference type="PANTHER" id="PTHR34580">
    <property type="match status" value="1"/>
</dbReference>
<accession>A0A6M0H6L6</accession>